<dbReference type="RefSeq" id="WP_347702989.1">
    <property type="nucleotide sequence ID" value="NZ_JBDPZD010000001.1"/>
</dbReference>
<sequence length="291" mass="31472">MPLPPLTPTLLLAVTLTAAAQPAPPTPTPDSLAQVNGVLWTQQAVEHQAVSLAMYRAASAALVAAAQAPVKAGAWATLETGPASTGRKAVVMDLDETVLDNAAYSAWLAKANQHYVEPTWQDWMALRQAKAIPGALEFVRLAAKLKVDVFFITNRECVPKDADPCPALEHTRRNLLALGFERAAQPEAFMLKKQRPEWDSSDKTSRRQLVAQTHQIVMLVGDDMGDFLPVAKVAALRAGTPDAETDRAMTLLGKRWFVIPNPMYGSWEKAVPRDALGRLGALQAPEGWGAP</sequence>
<dbReference type="Proteomes" id="UP001495147">
    <property type="component" value="Unassembled WGS sequence"/>
</dbReference>
<evidence type="ECO:0000256" key="2">
    <source>
        <dbReference type="SAM" id="SignalP"/>
    </source>
</evidence>
<evidence type="ECO:0000313" key="3">
    <source>
        <dbReference type="EMBL" id="MEO3690156.1"/>
    </source>
</evidence>
<dbReference type="InterPro" id="IPR006423">
    <property type="entry name" value="Lipo_e_P4"/>
</dbReference>
<gene>
    <name evidence="3" type="ORF">ABDJ85_01660</name>
</gene>
<reference evidence="3 4" key="1">
    <citation type="submission" date="2024-05" db="EMBL/GenBank/DDBJ databases">
        <title>Roseateles sp. DJS-2-20 16S ribosomal RNA gene Genome sequencing and assembly.</title>
        <authorList>
            <person name="Woo H."/>
        </authorList>
    </citation>
    <scope>NUCLEOTIDE SEQUENCE [LARGE SCALE GENOMIC DNA]</scope>
    <source>
        <strain evidence="3 4">DJS-2-20</strain>
    </source>
</reference>
<dbReference type="InterPro" id="IPR036412">
    <property type="entry name" value="HAD-like_sf"/>
</dbReference>
<feature type="chain" id="PRO_5046828291" evidence="2">
    <location>
        <begin position="21"/>
        <end position="291"/>
    </location>
</feature>
<feature type="signal peptide" evidence="2">
    <location>
        <begin position="1"/>
        <end position="20"/>
    </location>
</feature>
<dbReference type="PANTHER" id="PTHR31284">
    <property type="entry name" value="ACID PHOSPHATASE-LIKE PROTEIN"/>
    <property type="match status" value="1"/>
</dbReference>
<dbReference type="SUPFAM" id="SSF56784">
    <property type="entry name" value="HAD-like"/>
    <property type="match status" value="1"/>
</dbReference>
<dbReference type="Gene3D" id="3.40.50.1000">
    <property type="entry name" value="HAD superfamily/HAD-like"/>
    <property type="match status" value="1"/>
</dbReference>
<dbReference type="SFLD" id="SFLDG01125">
    <property type="entry name" value="C1.1:_Acid_Phosphatase_Like"/>
    <property type="match status" value="1"/>
</dbReference>
<organism evidence="3 4">
    <name type="scientific">Roseateles paludis</name>
    <dbReference type="NCBI Taxonomy" id="3145238"/>
    <lineage>
        <taxon>Bacteria</taxon>
        <taxon>Pseudomonadati</taxon>
        <taxon>Pseudomonadota</taxon>
        <taxon>Betaproteobacteria</taxon>
        <taxon>Burkholderiales</taxon>
        <taxon>Sphaerotilaceae</taxon>
        <taxon>Roseateles</taxon>
    </lineage>
</organism>
<dbReference type="EMBL" id="JBDPZD010000001">
    <property type="protein sequence ID" value="MEO3690156.1"/>
    <property type="molecule type" value="Genomic_DNA"/>
</dbReference>
<keyword evidence="1 2" id="KW-0732">Signal</keyword>
<dbReference type="InterPro" id="IPR023214">
    <property type="entry name" value="HAD_sf"/>
</dbReference>
<dbReference type="PANTHER" id="PTHR31284:SF10">
    <property type="entry name" value="ACID PHOSPHATASE-LIKE PROTEIN"/>
    <property type="match status" value="1"/>
</dbReference>
<evidence type="ECO:0000256" key="1">
    <source>
        <dbReference type="ARBA" id="ARBA00022729"/>
    </source>
</evidence>
<accession>A0ABV0FW64</accession>
<keyword evidence="4" id="KW-1185">Reference proteome</keyword>
<protein>
    <submittedName>
        <fullName evidence="3">HAD family acid phosphatase</fullName>
    </submittedName>
</protein>
<evidence type="ECO:0000313" key="4">
    <source>
        <dbReference type="Proteomes" id="UP001495147"/>
    </source>
</evidence>
<dbReference type="Pfam" id="PF03767">
    <property type="entry name" value="Acid_phosphat_B"/>
    <property type="match status" value="1"/>
</dbReference>
<dbReference type="InterPro" id="IPR005519">
    <property type="entry name" value="Acid_phosphat_B-like"/>
</dbReference>
<name>A0ABV0FW64_9BURK</name>
<proteinExistence type="predicted"/>
<comment type="caution">
    <text evidence="3">The sequence shown here is derived from an EMBL/GenBank/DDBJ whole genome shotgun (WGS) entry which is preliminary data.</text>
</comment>
<dbReference type="SFLD" id="SFLDS00003">
    <property type="entry name" value="Haloacid_Dehalogenase"/>
    <property type="match status" value="1"/>
</dbReference>